<evidence type="ECO:0000256" key="3">
    <source>
        <dbReference type="ARBA" id="ARBA00009014"/>
    </source>
</evidence>
<dbReference type="NCBIfam" id="TIGR00125">
    <property type="entry name" value="cyt_tran_rel"/>
    <property type="match status" value="1"/>
</dbReference>
<evidence type="ECO:0000256" key="6">
    <source>
        <dbReference type="ARBA" id="ARBA00022695"/>
    </source>
</evidence>
<keyword evidence="9 11" id="KW-0520">NAD</keyword>
<evidence type="ECO:0000256" key="1">
    <source>
        <dbReference type="ARBA" id="ARBA00002324"/>
    </source>
</evidence>
<dbReference type="HAMAP" id="MF_00244">
    <property type="entry name" value="NaMN_adenylyltr"/>
    <property type="match status" value="1"/>
</dbReference>
<comment type="function">
    <text evidence="1 11">Catalyzes the reversible adenylation of nicotinate mononucleotide (NaMN) to nicotinic acid adenine dinucleotide (NaAD).</text>
</comment>
<dbReference type="SUPFAM" id="SSF52374">
    <property type="entry name" value="Nucleotidylyl transferase"/>
    <property type="match status" value="1"/>
</dbReference>
<evidence type="ECO:0000256" key="4">
    <source>
        <dbReference type="ARBA" id="ARBA00022642"/>
    </source>
</evidence>
<comment type="catalytic activity">
    <reaction evidence="10 11">
        <text>nicotinate beta-D-ribonucleotide + ATP + H(+) = deamido-NAD(+) + diphosphate</text>
        <dbReference type="Rhea" id="RHEA:22860"/>
        <dbReference type="ChEBI" id="CHEBI:15378"/>
        <dbReference type="ChEBI" id="CHEBI:30616"/>
        <dbReference type="ChEBI" id="CHEBI:33019"/>
        <dbReference type="ChEBI" id="CHEBI:57502"/>
        <dbReference type="ChEBI" id="CHEBI:58437"/>
        <dbReference type="EC" id="2.7.7.18"/>
    </reaction>
</comment>
<evidence type="ECO:0000313" key="13">
    <source>
        <dbReference type="EMBL" id="MFK4750912.1"/>
    </source>
</evidence>
<dbReference type="PANTHER" id="PTHR39321">
    <property type="entry name" value="NICOTINATE-NUCLEOTIDE ADENYLYLTRANSFERASE-RELATED"/>
    <property type="match status" value="1"/>
</dbReference>
<evidence type="ECO:0000259" key="12">
    <source>
        <dbReference type="Pfam" id="PF01467"/>
    </source>
</evidence>
<dbReference type="InterPro" id="IPR014729">
    <property type="entry name" value="Rossmann-like_a/b/a_fold"/>
</dbReference>
<keyword evidence="6 11" id="KW-0548">Nucleotidyltransferase</keyword>
<dbReference type="EC" id="2.7.7.18" evidence="11"/>
<dbReference type="NCBIfam" id="TIGR00482">
    <property type="entry name" value="nicotinate (nicotinamide) nucleotide adenylyltransferase"/>
    <property type="match status" value="1"/>
</dbReference>
<dbReference type="EMBL" id="JBBKTX010000001">
    <property type="protein sequence ID" value="MFK4750912.1"/>
    <property type="molecule type" value="Genomic_DNA"/>
</dbReference>
<evidence type="ECO:0000256" key="9">
    <source>
        <dbReference type="ARBA" id="ARBA00023027"/>
    </source>
</evidence>
<keyword evidence="14" id="KW-1185">Reference proteome</keyword>
<dbReference type="InterPro" id="IPR005248">
    <property type="entry name" value="NadD/NMNAT"/>
</dbReference>
<evidence type="ECO:0000256" key="8">
    <source>
        <dbReference type="ARBA" id="ARBA00022840"/>
    </source>
</evidence>
<dbReference type="InterPro" id="IPR004821">
    <property type="entry name" value="Cyt_trans-like"/>
</dbReference>
<reference evidence="13 14" key="1">
    <citation type="submission" date="2024-03" db="EMBL/GenBank/DDBJ databases">
        <title>High-quality draft genome sequence of Oceanobacter sp. wDCs-4.</title>
        <authorList>
            <person name="Dong C."/>
        </authorList>
    </citation>
    <scope>NUCLEOTIDE SEQUENCE [LARGE SCALE GENOMIC DNA]</scope>
    <source>
        <strain evidence="14">wDCs-4</strain>
    </source>
</reference>
<comment type="caution">
    <text evidence="13">The sequence shown here is derived from an EMBL/GenBank/DDBJ whole genome shotgun (WGS) entry which is preliminary data.</text>
</comment>
<name>A0ABW8ND72_9GAMM</name>
<evidence type="ECO:0000256" key="2">
    <source>
        <dbReference type="ARBA" id="ARBA00005019"/>
    </source>
</evidence>
<dbReference type="Pfam" id="PF01467">
    <property type="entry name" value="CTP_transf_like"/>
    <property type="match status" value="1"/>
</dbReference>
<comment type="pathway">
    <text evidence="2 11">Cofactor biosynthesis; NAD(+) biosynthesis; deamido-NAD(+) from nicotinate D-ribonucleotide: step 1/1.</text>
</comment>
<dbReference type="GO" id="GO:0004515">
    <property type="term" value="F:nicotinate-nucleotide adenylyltransferase activity"/>
    <property type="evidence" value="ECO:0007669"/>
    <property type="project" value="UniProtKB-EC"/>
</dbReference>
<evidence type="ECO:0000256" key="11">
    <source>
        <dbReference type="HAMAP-Rule" id="MF_00244"/>
    </source>
</evidence>
<comment type="similarity">
    <text evidence="3 11">Belongs to the NadD family.</text>
</comment>
<dbReference type="CDD" id="cd02165">
    <property type="entry name" value="NMNAT"/>
    <property type="match status" value="1"/>
</dbReference>
<dbReference type="Gene3D" id="3.40.50.620">
    <property type="entry name" value="HUPs"/>
    <property type="match status" value="1"/>
</dbReference>
<dbReference type="Proteomes" id="UP001620597">
    <property type="component" value="Unassembled WGS sequence"/>
</dbReference>
<keyword evidence="7 11" id="KW-0547">Nucleotide-binding</keyword>
<accession>A0ABW8ND72</accession>
<evidence type="ECO:0000256" key="7">
    <source>
        <dbReference type="ARBA" id="ARBA00022741"/>
    </source>
</evidence>
<keyword evidence="4 11" id="KW-0662">Pyridine nucleotide biosynthesis</keyword>
<keyword evidence="8 11" id="KW-0067">ATP-binding</keyword>
<organism evidence="13 14">
    <name type="scientific">Oceanobacter antarcticus</name>
    <dbReference type="NCBI Taxonomy" id="3133425"/>
    <lineage>
        <taxon>Bacteria</taxon>
        <taxon>Pseudomonadati</taxon>
        <taxon>Pseudomonadota</taxon>
        <taxon>Gammaproteobacteria</taxon>
        <taxon>Oceanospirillales</taxon>
        <taxon>Oceanospirillaceae</taxon>
        <taxon>Oceanobacter</taxon>
    </lineage>
</organism>
<keyword evidence="5 11" id="KW-0808">Transferase</keyword>
<dbReference type="RefSeq" id="WP_416204455.1">
    <property type="nucleotide sequence ID" value="NZ_JBBKTX010000001.1"/>
</dbReference>
<evidence type="ECO:0000256" key="5">
    <source>
        <dbReference type="ARBA" id="ARBA00022679"/>
    </source>
</evidence>
<protein>
    <recommendedName>
        <fullName evidence="11">Probable nicotinate-nucleotide adenylyltransferase</fullName>
        <ecNumber evidence="11">2.7.7.18</ecNumber>
    </recommendedName>
    <alternativeName>
        <fullName evidence="11">Deamido-NAD(+) diphosphorylase</fullName>
    </alternativeName>
    <alternativeName>
        <fullName evidence="11">Deamido-NAD(+) pyrophosphorylase</fullName>
    </alternativeName>
    <alternativeName>
        <fullName evidence="11">Nicotinate mononucleotide adenylyltransferase</fullName>
        <shortName evidence="11">NaMN adenylyltransferase</shortName>
    </alternativeName>
</protein>
<dbReference type="NCBIfam" id="NF000839">
    <property type="entry name" value="PRK00071.1-1"/>
    <property type="match status" value="1"/>
</dbReference>
<feature type="domain" description="Cytidyltransferase-like" evidence="12">
    <location>
        <begin position="15"/>
        <end position="155"/>
    </location>
</feature>
<evidence type="ECO:0000313" key="14">
    <source>
        <dbReference type="Proteomes" id="UP001620597"/>
    </source>
</evidence>
<proteinExistence type="inferred from homology"/>
<sequence length="217" mass="24423">MTLAAAACRAAPWAILGGTFDPVHIGHLRIALQLRDAGFDRVLLMPNRIPPHRPSPRASSSQRLTMLTLATRDLDGVDVSDIELQRPECSYSAVTLELLRTLYPEVTFSWAMGTDAWLSFDRWHRCDDILDLANLMVISRPGERQPVAPWQQQQWLARQASLDELLVSPAGRICQQTWPGLDISASGLRQSIAEGENIRFLTPDPVLDYLTQHQLYR</sequence>
<dbReference type="PANTHER" id="PTHR39321:SF3">
    <property type="entry name" value="PHOSPHOPANTETHEINE ADENYLYLTRANSFERASE"/>
    <property type="match status" value="1"/>
</dbReference>
<gene>
    <name evidence="11 13" type="primary">nadD</name>
    <name evidence="13" type="ORF">WG929_00680</name>
</gene>
<evidence type="ECO:0000256" key="10">
    <source>
        <dbReference type="ARBA" id="ARBA00048721"/>
    </source>
</evidence>